<gene>
    <name evidence="1" type="ORF">QYE76_016866</name>
    <name evidence="2" type="ORF">QYE76_058029</name>
</gene>
<protein>
    <recommendedName>
        <fullName evidence="4">Zinc finger-XS domain-containing protein</fullName>
    </recommendedName>
</protein>
<name>A0AAD8VCI0_LOLMU</name>
<comment type="caution">
    <text evidence="1">The sequence shown here is derived from an EMBL/GenBank/DDBJ whole genome shotgun (WGS) entry which is preliminary data.</text>
</comment>
<accession>A0AAD8VCI0</accession>
<proteinExistence type="predicted"/>
<dbReference type="EMBL" id="JAUUTY010000227">
    <property type="protein sequence ID" value="KAK1602597.1"/>
    <property type="molecule type" value="Genomic_DNA"/>
</dbReference>
<evidence type="ECO:0008006" key="4">
    <source>
        <dbReference type="Google" id="ProtNLM"/>
    </source>
</evidence>
<reference evidence="1" key="1">
    <citation type="submission" date="2023-07" db="EMBL/GenBank/DDBJ databases">
        <title>A chromosome-level genome assembly of Lolium multiflorum.</title>
        <authorList>
            <person name="Chen Y."/>
            <person name="Copetti D."/>
            <person name="Kolliker R."/>
            <person name="Studer B."/>
        </authorList>
    </citation>
    <scope>NUCLEOTIDE SEQUENCE</scope>
    <source>
        <strain evidence="1">02402/16</strain>
        <tissue evidence="1">Leaf</tissue>
    </source>
</reference>
<evidence type="ECO:0000313" key="1">
    <source>
        <dbReference type="EMBL" id="KAK1602597.1"/>
    </source>
</evidence>
<organism evidence="1 3">
    <name type="scientific">Lolium multiflorum</name>
    <name type="common">Italian ryegrass</name>
    <name type="synonym">Lolium perenne subsp. multiflorum</name>
    <dbReference type="NCBI Taxonomy" id="4521"/>
    <lineage>
        <taxon>Eukaryota</taxon>
        <taxon>Viridiplantae</taxon>
        <taxon>Streptophyta</taxon>
        <taxon>Embryophyta</taxon>
        <taxon>Tracheophyta</taxon>
        <taxon>Spermatophyta</taxon>
        <taxon>Magnoliopsida</taxon>
        <taxon>Liliopsida</taxon>
        <taxon>Poales</taxon>
        <taxon>Poaceae</taxon>
        <taxon>BOP clade</taxon>
        <taxon>Pooideae</taxon>
        <taxon>Poodae</taxon>
        <taxon>Poeae</taxon>
        <taxon>Poeae Chloroplast Group 2 (Poeae type)</taxon>
        <taxon>Loliodinae</taxon>
        <taxon>Loliinae</taxon>
        <taxon>Lolium</taxon>
    </lineage>
</organism>
<dbReference type="AlphaFoldDB" id="A0AAD8VCI0"/>
<sequence length="196" mass="20050">MDMNLAAAAAGLEGGEGAAAAAAAGAAAGEVAGAGAGAGAAAPSGAAADIGAGAAGADLGGIADAVAAAAARAAADREAAYKEIDAMYEASQYVQPCEYNTDDDVDEDNFESYVQRQVKGFESRILKTVRRGKHACPFCPCKVKDGALASLEMHAMDTRNSAREWQGKADHEALARFLLGPRLPRSGRILKRRRNI</sequence>
<evidence type="ECO:0000313" key="3">
    <source>
        <dbReference type="Proteomes" id="UP001231189"/>
    </source>
</evidence>
<dbReference type="Proteomes" id="UP001231189">
    <property type="component" value="Unassembled WGS sequence"/>
</dbReference>
<dbReference type="EMBL" id="JAUUTY010000003">
    <property type="protein sequence ID" value="KAK1669870.1"/>
    <property type="molecule type" value="Genomic_DNA"/>
</dbReference>
<keyword evidence="3" id="KW-1185">Reference proteome</keyword>
<evidence type="ECO:0000313" key="2">
    <source>
        <dbReference type="EMBL" id="KAK1669870.1"/>
    </source>
</evidence>